<dbReference type="SMART" id="SM00238">
    <property type="entry name" value="BIR"/>
    <property type="match status" value="2"/>
</dbReference>
<feature type="compositionally biased region" description="Basic residues" evidence="3">
    <location>
        <begin position="474"/>
        <end position="485"/>
    </location>
</feature>
<keyword evidence="2" id="KW-0862">Zinc</keyword>
<gene>
    <name evidence="4" type="ORF">BJ875DRAFT_117587</name>
</gene>
<dbReference type="Gene3D" id="1.10.1170.10">
    <property type="entry name" value="Inhibitor Of Apoptosis Protein (2mihbC-IAP-1), Chain A"/>
    <property type="match status" value="2"/>
</dbReference>
<feature type="compositionally biased region" description="Basic and acidic residues" evidence="3">
    <location>
        <begin position="617"/>
        <end position="636"/>
    </location>
</feature>
<evidence type="ECO:0000256" key="1">
    <source>
        <dbReference type="ARBA" id="ARBA00022723"/>
    </source>
</evidence>
<dbReference type="AlphaFoldDB" id="A0A9P8C2G8"/>
<name>A0A9P8C2G8_9HELO</name>
<evidence type="ECO:0008006" key="6">
    <source>
        <dbReference type="Google" id="ProtNLM"/>
    </source>
</evidence>
<dbReference type="OrthoDB" id="2196114at2759"/>
<organism evidence="4 5">
    <name type="scientific">Amylocarpus encephaloides</name>
    <dbReference type="NCBI Taxonomy" id="45428"/>
    <lineage>
        <taxon>Eukaryota</taxon>
        <taxon>Fungi</taxon>
        <taxon>Dikarya</taxon>
        <taxon>Ascomycota</taxon>
        <taxon>Pezizomycotina</taxon>
        <taxon>Leotiomycetes</taxon>
        <taxon>Helotiales</taxon>
        <taxon>Helotiales incertae sedis</taxon>
        <taxon>Amylocarpus</taxon>
    </lineage>
</organism>
<feature type="compositionally biased region" description="Basic residues" evidence="3">
    <location>
        <begin position="260"/>
        <end position="276"/>
    </location>
</feature>
<feature type="compositionally biased region" description="Basic residues" evidence="3">
    <location>
        <begin position="363"/>
        <end position="375"/>
    </location>
</feature>
<feature type="region of interest" description="Disordered" evidence="3">
    <location>
        <begin position="402"/>
        <end position="435"/>
    </location>
</feature>
<dbReference type="PANTHER" id="PTHR46771">
    <property type="entry name" value="DETERIN"/>
    <property type="match status" value="1"/>
</dbReference>
<accession>A0A9P8C2G8</accession>
<dbReference type="PANTHER" id="PTHR46771:SF5">
    <property type="entry name" value="DETERIN"/>
    <property type="match status" value="1"/>
</dbReference>
<dbReference type="GO" id="GO:0046872">
    <property type="term" value="F:metal ion binding"/>
    <property type="evidence" value="ECO:0007669"/>
    <property type="project" value="UniProtKB-KW"/>
</dbReference>
<feature type="region of interest" description="Disordered" evidence="3">
    <location>
        <begin position="256"/>
        <end position="385"/>
    </location>
</feature>
<proteinExistence type="predicted"/>
<keyword evidence="1" id="KW-0479">Metal-binding</keyword>
<evidence type="ECO:0000313" key="5">
    <source>
        <dbReference type="Proteomes" id="UP000824998"/>
    </source>
</evidence>
<keyword evidence="5" id="KW-1185">Reference proteome</keyword>
<feature type="compositionally biased region" description="Low complexity" evidence="3">
    <location>
        <begin position="595"/>
        <end position="607"/>
    </location>
</feature>
<feature type="region of interest" description="Disordered" evidence="3">
    <location>
        <begin position="718"/>
        <end position="774"/>
    </location>
</feature>
<dbReference type="Pfam" id="PF00653">
    <property type="entry name" value="BIR"/>
    <property type="match status" value="2"/>
</dbReference>
<dbReference type="Proteomes" id="UP000824998">
    <property type="component" value="Unassembled WGS sequence"/>
</dbReference>
<dbReference type="SUPFAM" id="SSF57924">
    <property type="entry name" value="Inhibitor of apoptosis (IAP) repeat"/>
    <property type="match status" value="2"/>
</dbReference>
<feature type="compositionally biased region" description="Basic and acidic residues" evidence="3">
    <location>
        <begin position="688"/>
        <end position="698"/>
    </location>
</feature>
<reference evidence="4" key="1">
    <citation type="journal article" date="2021" name="IMA Fungus">
        <title>Genomic characterization of three marine fungi, including Emericellopsis atlantica sp. nov. with signatures of a generalist lifestyle and marine biomass degradation.</title>
        <authorList>
            <person name="Hagestad O.C."/>
            <person name="Hou L."/>
            <person name="Andersen J.H."/>
            <person name="Hansen E.H."/>
            <person name="Altermark B."/>
            <person name="Li C."/>
            <person name="Kuhnert E."/>
            <person name="Cox R.J."/>
            <person name="Crous P.W."/>
            <person name="Spatafora J.W."/>
            <person name="Lail K."/>
            <person name="Amirebrahimi M."/>
            <person name="Lipzen A."/>
            <person name="Pangilinan J."/>
            <person name="Andreopoulos W."/>
            <person name="Hayes R.D."/>
            <person name="Ng V."/>
            <person name="Grigoriev I.V."/>
            <person name="Jackson S.A."/>
            <person name="Sutton T.D.S."/>
            <person name="Dobson A.D.W."/>
            <person name="Rama T."/>
        </authorList>
    </citation>
    <scope>NUCLEOTIDE SEQUENCE</scope>
    <source>
        <strain evidence="4">TRa018bII</strain>
    </source>
</reference>
<dbReference type="PROSITE" id="PS50143">
    <property type="entry name" value="BIR_REPEAT_2"/>
    <property type="match status" value="2"/>
</dbReference>
<dbReference type="CDD" id="cd00022">
    <property type="entry name" value="BIR"/>
    <property type="match status" value="2"/>
</dbReference>
<feature type="compositionally biased region" description="Basic residues" evidence="3">
    <location>
        <begin position="539"/>
        <end position="553"/>
    </location>
</feature>
<dbReference type="EMBL" id="MU251600">
    <property type="protein sequence ID" value="KAG9231478.1"/>
    <property type="molecule type" value="Genomic_DNA"/>
</dbReference>
<feature type="compositionally biased region" description="Polar residues" evidence="3">
    <location>
        <begin position="741"/>
        <end position="770"/>
    </location>
</feature>
<protein>
    <recommendedName>
        <fullName evidence="6">BIR-domain-containing protein</fullName>
    </recommendedName>
</protein>
<feature type="compositionally biased region" description="Polar residues" evidence="3">
    <location>
        <begin position="583"/>
        <end position="592"/>
    </location>
</feature>
<evidence type="ECO:0000256" key="2">
    <source>
        <dbReference type="ARBA" id="ARBA00022833"/>
    </source>
</evidence>
<dbReference type="InterPro" id="IPR051190">
    <property type="entry name" value="Baculoviral_IAP"/>
</dbReference>
<feature type="compositionally biased region" description="Polar residues" evidence="3">
    <location>
        <begin position="560"/>
        <end position="574"/>
    </location>
</feature>
<evidence type="ECO:0000256" key="3">
    <source>
        <dbReference type="SAM" id="MobiDB-lite"/>
    </source>
</evidence>
<feature type="region of interest" description="Disordered" evidence="3">
    <location>
        <begin position="24"/>
        <end position="50"/>
    </location>
</feature>
<sequence>MALKDVADQYFTFEERLASFQTAQPVAGRRASKANAKTSRTKKWSHKTPQPEDLAKAGFFFYPKQDADDNTICFLCHANIDGWAKDDNPLVEHVNLSPDCAWAVLAMIEAEHEEKERFNSLEDPTSERMIKAREATFAGRWPHDSKKGWKCKTKQMVAAGWKYTPTNESDDMATCSYCGLGLDGWDPTDKPREQHLKRAKDCLYFQLVKKNKSSKRASVASRVSIQSSATFRSEAPSFLDATADEGDSVLTTATSATMKKAAKAKKVPARGRATRAKKPEPVEVMSDAEPEPTEVETKVKAPPKATKGRKRKSEEIEESIPTITDAGPPPAKRRTTRTRGSVAPDNDVPMADDGSSRLASHPSGKKKRGSTRSTRKTYNASKVPLSRDYVNDDELDAALEADLERPLSDDEVQPVTRILPPPKKSSKSELPPYTDHVMFGLGPAQNDEAALDAELDAMEIDHIEVSPKPLPKAKGAKGKQPRKASAKQQAAAKKAAEAQAAAEAEAEAEQFSEEPSLQIVAELEQSALKQHSSPIVQPKRQKASIRQPARKPSGRATRGSVISINSGPSAPVNSQKDDFGNETDGSIASETTVVRGGSSRRASSTRTGKGGKKAASRHVEEIIHKTREGAQSRELDGSVPSAAKGNRTVDLEEDRVTEEIFYTPAPESMEVDGPLSEHMSNNIPEPRMANRETQEPTNDKMIPSEGLEALTPRINMTKTTKAKAGMESPRRITPPPKDETPSQSPQSSDAENHPPSSKPSAATKKVSTPHSVIRRVPLGAMTPIASPSKRNIISGLQTIHPWTEDLDTIFLKSPGGKNVIVNSKELFSDELAKAGTLTSPEKRMTVEEWIKYNAEMAEIKLKAECERMVSSFETQGTRAMMTLEGIECLEQ</sequence>
<comment type="caution">
    <text evidence="4">The sequence shown here is derived from an EMBL/GenBank/DDBJ whole genome shotgun (WGS) entry which is preliminary data.</text>
</comment>
<feature type="compositionally biased region" description="Low complexity" evidence="3">
    <location>
        <begin position="486"/>
        <end position="503"/>
    </location>
</feature>
<evidence type="ECO:0000313" key="4">
    <source>
        <dbReference type="EMBL" id="KAG9231478.1"/>
    </source>
</evidence>
<dbReference type="InterPro" id="IPR001370">
    <property type="entry name" value="BIR_rpt"/>
</dbReference>
<feature type="region of interest" description="Disordered" evidence="3">
    <location>
        <begin position="462"/>
        <end position="703"/>
    </location>
</feature>